<comment type="similarity">
    <text evidence="1">Belongs to the histone H2B family.</text>
</comment>
<evidence type="ECO:0000313" key="4">
    <source>
        <dbReference type="Proteomes" id="UP000095287"/>
    </source>
</evidence>
<reference evidence="5" key="1">
    <citation type="submission" date="2016-11" db="UniProtKB">
        <authorList>
            <consortium name="WormBaseParasite"/>
        </authorList>
    </citation>
    <scope>IDENTIFICATION</scope>
</reference>
<dbReference type="Pfam" id="PF00125">
    <property type="entry name" value="Histone"/>
    <property type="match status" value="1"/>
</dbReference>
<dbReference type="GO" id="GO:0000786">
    <property type="term" value="C:nucleosome"/>
    <property type="evidence" value="ECO:0007669"/>
    <property type="project" value="InterPro"/>
</dbReference>
<dbReference type="PANTHER" id="PTHR23428">
    <property type="entry name" value="HISTONE H2B"/>
    <property type="match status" value="1"/>
</dbReference>
<sequence>MSSSNQLRSSIRSRASKLRLSYLPGARSISVSSEEEPFPIRQRPRSARVVVSHRSTRPALHFSEDSDGFHDNSILQQRPEEQLAGQSRPRSRIVPVRYSTESSALGTPRRVIHAKIDVSVRHRPMRLRSDERRRGTSDGQRQSHHKIFVDDSFNDSAPSAHLTLPAAQNKLILDRSDDTSVVLDTSLLSKLSNGESPKKNAKQQREGSDDDEPLHQQTSRRSRVSRHSTRLHKRFSQDSEQMNPEETSRDGPTDAHPGVPQNTLVFYDHEDAIASTKNSSSGGAIPKKYAAKKQARLENIDVSRYLRLVLKKVNAGVKRPKRITPKAMAIMNDLFNGCLHKIATEASSLLKMSNRKTLTDETVKTAIKLVLGGGDLQKYAASKGSEALLRFKMSSS</sequence>
<dbReference type="InterPro" id="IPR000558">
    <property type="entry name" value="Histone_H2B"/>
</dbReference>
<dbReference type="SUPFAM" id="SSF47113">
    <property type="entry name" value="Histone-fold"/>
    <property type="match status" value="1"/>
</dbReference>
<dbReference type="GO" id="GO:0046982">
    <property type="term" value="F:protein heterodimerization activity"/>
    <property type="evidence" value="ECO:0007669"/>
    <property type="project" value="InterPro"/>
</dbReference>
<dbReference type="InterPro" id="IPR007125">
    <property type="entry name" value="H2A/H2B/H3"/>
</dbReference>
<dbReference type="Gene3D" id="1.10.20.10">
    <property type="entry name" value="Histone, subunit A"/>
    <property type="match status" value="1"/>
</dbReference>
<proteinExistence type="inferred from homology"/>
<feature type="domain" description="Core Histone H2A/H2B/H3" evidence="3">
    <location>
        <begin position="291"/>
        <end position="369"/>
    </location>
</feature>
<evidence type="ECO:0000259" key="3">
    <source>
        <dbReference type="Pfam" id="PF00125"/>
    </source>
</evidence>
<dbReference type="InterPro" id="IPR009072">
    <property type="entry name" value="Histone-fold"/>
</dbReference>
<feature type="compositionally biased region" description="Basic and acidic residues" evidence="2">
    <location>
        <begin position="127"/>
        <end position="136"/>
    </location>
</feature>
<evidence type="ECO:0000313" key="5">
    <source>
        <dbReference type="WBParaSite" id="L893_g17176.t1"/>
    </source>
</evidence>
<dbReference type="GO" id="GO:0003677">
    <property type="term" value="F:DNA binding"/>
    <property type="evidence" value="ECO:0007669"/>
    <property type="project" value="InterPro"/>
</dbReference>
<feature type="region of interest" description="Disordered" evidence="2">
    <location>
        <begin position="191"/>
        <end position="261"/>
    </location>
</feature>
<feature type="compositionally biased region" description="Basic residues" evidence="2">
    <location>
        <begin position="218"/>
        <end position="234"/>
    </location>
</feature>
<dbReference type="WBParaSite" id="L893_g17176.t1">
    <property type="protein sequence ID" value="L893_g17176.t1"/>
    <property type="gene ID" value="L893_g17176"/>
</dbReference>
<keyword evidence="4" id="KW-1185">Reference proteome</keyword>
<evidence type="ECO:0000256" key="2">
    <source>
        <dbReference type="SAM" id="MobiDB-lite"/>
    </source>
</evidence>
<dbReference type="GO" id="GO:0030527">
    <property type="term" value="F:structural constituent of chromatin"/>
    <property type="evidence" value="ECO:0007669"/>
    <property type="project" value="InterPro"/>
</dbReference>
<name>A0A1I7YK80_9BILA</name>
<organism evidence="4 5">
    <name type="scientific">Steinernema glaseri</name>
    <dbReference type="NCBI Taxonomy" id="37863"/>
    <lineage>
        <taxon>Eukaryota</taxon>
        <taxon>Metazoa</taxon>
        <taxon>Ecdysozoa</taxon>
        <taxon>Nematoda</taxon>
        <taxon>Chromadorea</taxon>
        <taxon>Rhabditida</taxon>
        <taxon>Tylenchina</taxon>
        <taxon>Panagrolaimomorpha</taxon>
        <taxon>Strongyloidoidea</taxon>
        <taxon>Steinernematidae</taxon>
        <taxon>Steinernema</taxon>
    </lineage>
</organism>
<accession>A0A1I7YK80</accession>
<dbReference type="SMART" id="SM00427">
    <property type="entry name" value="H2B"/>
    <property type="match status" value="1"/>
</dbReference>
<feature type="region of interest" description="Disordered" evidence="2">
    <location>
        <begin position="122"/>
        <end position="144"/>
    </location>
</feature>
<evidence type="ECO:0000256" key="1">
    <source>
        <dbReference type="ARBA" id="ARBA00006846"/>
    </source>
</evidence>
<dbReference type="PRINTS" id="PR00621">
    <property type="entry name" value="HISTONEH2B"/>
</dbReference>
<dbReference type="Proteomes" id="UP000095287">
    <property type="component" value="Unplaced"/>
</dbReference>
<dbReference type="AlphaFoldDB" id="A0A1I7YK80"/>
<protein>
    <submittedName>
        <fullName evidence="5">Histone domain-containing protein</fullName>
    </submittedName>
</protein>